<dbReference type="GO" id="GO:0016787">
    <property type="term" value="F:hydrolase activity"/>
    <property type="evidence" value="ECO:0007669"/>
    <property type="project" value="InterPro"/>
</dbReference>
<dbReference type="STRING" id="485913.Krac_0954"/>
<evidence type="ECO:0000256" key="1">
    <source>
        <dbReference type="SAM" id="MobiDB-lite"/>
    </source>
</evidence>
<dbReference type="GO" id="GO:0009691">
    <property type="term" value="P:cytokinin biosynthetic process"/>
    <property type="evidence" value="ECO:0007669"/>
    <property type="project" value="InterPro"/>
</dbReference>
<dbReference type="FunFam" id="3.40.50.450:FF:000011">
    <property type="entry name" value="TIGR00730 family Rossman fold protein"/>
    <property type="match status" value="1"/>
</dbReference>
<keyword evidence="3" id="KW-1185">Reference proteome</keyword>
<dbReference type="Proteomes" id="UP000004508">
    <property type="component" value="Unassembled WGS sequence"/>
</dbReference>
<name>D6U5V1_KTERA</name>
<feature type="compositionally biased region" description="Basic and acidic residues" evidence="1">
    <location>
        <begin position="94"/>
        <end position="103"/>
    </location>
</feature>
<evidence type="ECO:0008006" key="4">
    <source>
        <dbReference type="Google" id="ProtNLM"/>
    </source>
</evidence>
<dbReference type="PANTHER" id="PTHR43393:SF2">
    <property type="entry name" value="CYTOKININ RIBOSIDE 5'-MONOPHOSPHATE PHOSPHORIBOHYDROLASE"/>
    <property type="match status" value="1"/>
</dbReference>
<proteinExistence type="predicted"/>
<dbReference type="eggNOG" id="COG1611">
    <property type="taxonomic scope" value="Bacteria"/>
</dbReference>
<evidence type="ECO:0000313" key="3">
    <source>
        <dbReference type="Proteomes" id="UP000004508"/>
    </source>
</evidence>
<feature type="region of interest" description="Disordered" evidence="1">
    <location>
        <begin position="1"/>
        <end position="103"/>
    </location>
</feature>
<dbReference type="GO" id="GO:0005829">
    <property type="term" value="C:cytosol"/>
    <property type="evidence" value="ECO:0007669"/>
    <property type="project" value="TreeGrafter"/>
</dbReference>
<dbReference type="NCBIfam" id="TIGR00730">
    <property type="entry name" value="Rossman fold protein, TIGR00730 family"/>
    <property type="match status" value="1"/>
</dbReference>
<dbReference type="EMBL" id="ADVG01000005">
    <property type="protein sequence ID" value="EFH80362.1"/>
    <property type="molecule type" value="Genomic_DNA"/>
</dbReference>
<comment type="caution">
    <text evidence="2">The sequence shown here is derived from an EMBL/GenBank/DDBJ whole genome shotgun (WGS) entry which is preliminary data.</text>
</comment>
<sequence length="335" mass="38341">MSNNEFSSQHADEGNSHHAHNSSNGDGEQIIQRQNHNHPQETPTREYPRNTMQQRRANDNYRSLRRKKGRPETEDERLLRRPTQPLVKPTEPVPSEHVRQEEHATERALNFDFTITDPWRVMRITSEFINGFDALAHIPPSVAIFGSARTRPDDPVYKAASETARLLARAGFGIITGGGPGVMEAANKGAQEGENTSIGCNIELPFEQSSNQYLDIDLDFRYFFVRKTMFIKYSNAFIIFPGGFGTMDELFEALTLIQTKKVSNFPVILYGSRYWGGLIHWIRETMLPDGKVSPEDLDLLRLSDNPEEIAHLVREAYERNQELEKEDPNREKSIR</sequence>
<dbReference type="InParanoid" id="D6U5V1"/>
<dbReference type="Gene3D" id="3.40.50.450">
    <property type="match status" value="1"/>
</dbReference>
<protein>
    <recommendedName>
        <fullName evidence="4">Cytokinin riboside 5'-monophosphate phosphoribohydrolase</fullName>
    </recommendedName>
</protein>
<evidence type="ECO:0000313" key="2">
    <source>
        <dbReference type="EMBL" id="EFH80362.1"/>
    </source>
</evidence>
<dbReference type="InterPro" id="IPR005269">
    <property type="entry name" value="LOG"/>
</dbReference>
<dbReference type="AlphaFoldDB" id="D6U5V1"/>
<dbReference type="RefSeq" id="WP_007922910.1">
    <property type="nucleotide sequence ID" value="NZ_ADVG01000005.1"/>
</dbReference>
<reference evidence="2 3" key="1">
    <citation type="journal article" date="2011" name="Stand. Genomic Sci.">
        <title>Non-contiguous finished genome sequence and contextual data of the filamentous soil bacterium Ktedonobacter racemifer type strain (SOSP1-21).</title>
        <authorList>
            <person name="Chang Y.J."/>
            <person name="Land M."/>
            <person name="Hauser L."/>
            <person name="Chertkov O."/>
            <person name="Del Rio T.G."/>
            <person name="Nolan M."/>
            <person name="Copeland A."/>
            <person name="Tice H."/>
            <person name="Cheng J.F."/>
            <person name="Lucas S."/>
            <person name="Han C."/>
            <person name="Goodwin L."/>
            <person name="Pitluck S."/>
            <person name="Ivanova N."/>
            <person name="Ovchinikova G."/>
            <person name="Pati A."/>
            <person name="Chen A."/>
            <person name="Palaniappan K."/>
            <person name="Mavromatis K."/>
            <person name="Liolios K."/>
            <person name="Brettin T."/>
            <person name="Fiebig A."/>
            <person name="Rohde M."/>
            <person name="Abt B."/>
            <person name="Goker M."/>
            <person name="Detter J.C."/>
            <person name="Woyke T."/>
            <person name="Bristow J."/>
            <person name="Eisen J.A."/>
            <person name="Markowitz V."/>
            <person name="Hugenholtz P."/>
            <person name="Kyrpides N.C."/>
            <person name="Klenk H.P."/>
            <person name="Lapidus A."/>
        </authorList>
    </citation>
    <scope>NUCLEOTIDE SEQUENCE [LARGE SCALE GENOMIC DNA]</scope>
    <source>
        <strain evidence="3">DSM 44963</strain>
    </source>
</reference>
<dbReference type="SUPFAM" id="SSF102405">
    <property type="entry name" value="MCP/YpsA-like"/>
    <property type="match status" value="1"/>
</dbReference>
<dbReference type="PANTHER" id="PTHR43393">
    <property type="entry name" value="CYTOKININ RIBOSIDE 5'-MONOPHOSPHATE PHOSPHORIBOHYDROLASE"/>
    <property type="match status" value="1"/>
</dbReference>
<feature type="compositionally biased region" description="Polar residues" evidence="1">
    <location>
        <begin position="21"/>
        <end position="34"/>
    </location>
</feature>
<dbReference type="Pfam" id="PF03641">
    <property type="entry name" value="Lysine_decarbox"/>
    <property type="match status" value="1"/>
</dbReference>
<gene>
    <name evidence="2" type="ORF">Krac_0954</name>
</gene>
<dbReference type="InterPro" id="IPR031100">
    <property type="entry name" value="LOG_fam"/>
</dbReference>
<organism evidence="2 3">
    <name type="scientific">Ktedonobacter racemifer DSM 44963</name>
    <dbReference type="NCBI Taxonomy" id="485913"/>
    <lineage>
        <taxon>Bacteria</taxon>
        <taxon>Bacillati</taxon>
        <taxon>Chloroflexota</taxon>
        <taxon>Ktedonobacteria</taxon>
        <taxon>Ktedonobacterales</taxon>
        <taxon>Ktedonobacteraceae</taxon>
        <taxon>Ktedonobacter</taxon>
    </lineage>
</organism>
<dbReference type="InterPro" id="IPR052341">
    <property type="entry name" value="LOG_family_nucleotidases"/>
</dbReference>
<feature type="compositionally biased region" description="Basic and acidic residues" evidence="1">
    <location>
        <begin position="70"/>
        <end position="79"/>
    </location>
</feature>
<accession>D6U5V1</accession>